<dbReference type="InterPro" id="IPR050959">
    <property type="entry name" value="MarA-like"/>
</dbReference>
<dbReference type="PANTHER" id="PTHR47504">
    <property type="entry name" value="RIGHT ORIGIN-BINDING PROTEIN"/>
    <property type="match status" value="1"/>
</dbReference>
<dbReference type="InterPro" id="IPR018062">
    <property type="entry name" value="HTH_AraC-typ_CS"/>
</dbReference>
<dbReference type="InterPro" id="IPR018060">
    <property type="entry name" value="HTH_AraC"/>
</dbReference>
<protein>
    <submittedName>
        <fullName evidence="5">AraC-type DNA-binding protein</fullName>
    </submittedName>
</protein>
<dbReference type="AlphaFoldDB" id="A0A1M6M0X1"/>
<evidence type="ECO:0000256" key="1">
    <source>
        <dbReference type="ARBA" id="ARBA00023015"/>
    </source>
</evidence>
<dbReference type="Proteomes" id="UP000184386">
    <property type="component" value="Unassembled WGS sequence"/>
</dbReference>
<evidence type="ECO:0000313" key="5">
    <source>
        <dbReference type="EMBL" id="SHJ77105.1"/>
    </source>
</evidence>
<dbReference type="EMBL" id="FRAC01000007">
    <property type="protein sequence ID" value="SHJ77105.1"/>
    <property type="molecule type" value="Genomic_DNA"/>
</dbReference>
<dbReference type="RefSeq" id="WP_073273180.1">
    <property type="nucleotide sequence ID" value="NZ_FRAC01000007.1"/>
</dbReference>
<dbReference type="InterPro" id="IPR009057">
    <property type="entry name" value="Homeodomain-like_sf"/>
</dbReference>
<feature type="domain" description="HTH araC/xylS-type" evidence="4">
    <location>
        <begin position="8"/>
        <end position="106"/>
    </location>
</feature>
<proteinExistence type="predicted"/>
<dbReference type="PROSITE" id="PS00041">
    <property type="entry name" value="HTH_ARAC_FAMILY_1"/>
    <property type="match status" value="1"/>
</dbReference>
<organism evidence="5 6">
    <name type="scientific">Anaerocolumna jejuensis DSM 15929</name>
    <dbReference type="NCBI Taxonomy" id="1121322"/>
    <lineage>
        <taxon>Bacteria</taxon>
        <taxon>Bacillati</taxon>
        <taxon>Bacillota</taxon>
        <taxon>Clostridia</taxon>
        <taxon>Lachnospirales</taxon>
        <taxon>Lachnospiraceae</taxon>
        <taxon>Anaerocolumna</taxon>
    </lineage>
</organism>
<dbReference type="SMART" id="SM00342">
    <property type="entry name" value="HTH_ARAC"/>
    <property type="match status" value="1"/>
</dbReference>
<sequence>MEWINKFNEAIEYIEKNIEGKIDMEEVARVACCSLTRFQRMFNFTTDMTVGEYIRNRKMSLAADDLKNSNIKIVDLAIKYGYDSPEAFTRAFQNFHGMPPTTVRKLGISTDFQPISFQLKRNGGSFNVGAKPILRIEDCSNERVVSFFVDCQGPEEAAGNLLREWAVENLSDYTARRYMGYAPKGHHPEGEQHQPNEPIDSHEYIMQMFLLGDEGKDDYFYGAKVCDAPQGLYLVGDVALNEFDDKGDIDIGSSMQTAFAVMSECLSNMTGYEFDFAERRHREEQILCNEWWTNPNLGDSALQGFKLWLPVKKI</sequence>
<keyword evidence="6" id="KW-1185">Reference proteome</keyword>
<evidence type="ECO:0000256" key="2">
    <source>
        <dbReference type="ARBA" id="ARBA00023125"/>
    </source>
</evidence>
<evidence type="ECO:0000313" key="6">
    <source>
        <dbReference type="Proteomes" id="UP000184386"/>
    </source>
</evidence>
<dbReference type="SUPFAM" id="SSF46689">
    <property type="entry name" value="Homeodomain-like"/>
    <property type="match status" value="2"/>
</dbReference>
<dbReference type="PANTHER" id="PTHR47504:SF5">
    <property type="entry name" value="RIGHT ORIGIN-BINDING PROTEIN"/>
    <property type="match status" value="1"/>
</dbReference>
<keyword evidence="2 5" id="KW-0238">DNA-binding</keyword>
<dbReference type="PROSITE" id="PS01124">
    <property type="entry name" value="HTH_ARAC_FAMILY_2"/>
    <property type="match status" value="1"/>
</dbReference>
<dbReference type="OrthoDB" id="9801123at2"/>
<evidence type="ECO:0000259" key="4">
    <source>
        <dbReference type="PROSITE" id="PS01124"/>
    </source>
</evidence>
<reference evidence="5 6" key="1">
    <citation type="submission" date="2016-11" db="EMBL/GenBank/DDBJ databases">
        <authorList>
            <person name="Jaros S."/>
            <person name="Januszkiewicz K."/>
            <person name="Wedrychowicz H."/>
        </authorList>
    </citation>
    <scope>NUCLEOTIDE SEQUENCE [LARGE SCALE GENOMIC DNA]</scope>
    <source>
        <strain evidence="5 6">DSM 15929</strain>
    </source>
</reference>
<name>A0A1M6M0X1_9FIRM</name>
<dbReference type="Pfam" id="PF12833">
    <property type="entry name" value="HTH_18"/>
    <property type="match status" value="1"/>
</dbReference>
<accession>A0A1M6M0X1</accession>
<dbReference type="Gene3D" id="1.10.10.60">
    <property type="entry name" value="Homeodomain-like"/>
    <property type="match status" value="2"/>
</dbReference>
<dbReference type="STRING" id="1121322.SAMN02745136_00793"/>
<dbReference type="GO" id="GO:0043565">
    <property type="term" value="F:sequence-specific DNA binding"/>
    <property type="evidence" value="ECO:0007669"/>
    <property type="project" value="InterPro"/>
</dbReference>
<keyword evidence="3" id="KW-0804">Transcription</keyword>
<dbReference type="GO" id="GO:0003700">
    <property type="term" value="F:DNA-binding transcription factor activity"/>
    <property type="evidence" value="ECO:0007669"/>
    <property type="project" value="InterPro"/>
</dbReference>
<keyword evidence="1" id="KW-0805">Transcription regulation</keyword>
<gene>
    <name evidence="5" type="ORF">SAMN02745136_00793</name>
</gene>
<evidence type="ECO:0000256" key="3">
    <source>
        <dbReference type="ARBA" id="ARBA00023163"/>
    </source>
</evidence>